<dbReference type="InterPro" id="IPR041033">
    <property type="entry name" value="SpaA_PFL_dom_1"/>
</dbReference>
<dbReference type="Pfam" id="PF17802">
    <property type="entry name" value="SpaA"/>
    <property type="match status" value="10"/>
</dbReference>
<evidence type="ECO:0000256" key="6">
    <source>
        <dbReference type="SAM" id="SignalP"/>
    </source>
</evidence>
<name>A0A845RIB9_9FIRM</name>
<feature type="compositionally biased region" description="Low complexity" evidence="4">
    <location>
        <begin position="2268"/>
        <end position="2277"/>
    </location>
</feature>
<feature type="domain" description="SpaA-like prealbumin fold" evidence="7">
    <location>
        <begin position="1112"/>
        <end position="1172"/>
    </location>
</feature>
<evidence type="ECO:0000256" key="2">
    <source>
        <dbReference type="ARBA" id="ARBA00022525"/>
    </source>
</evidence>
<dbReference type="InterPro" id="IPR013783">
    <property type="entry name" value="Ig-like_fold"/>
</dbReference>
<evidence type="ECO:0000256" key="4">
    <source>
        <dbReference type="SAM" id="MobiDB-lite"/>
    </source>
</evidence>
<feature type="compositionally biased region" description="Low complexity" evidence="4">
    <location>
        <begin position="2245"/>
        <end position="2260"/>
    </location>
</feature>
<feature type="domain" description="SpaA-like prealbumin fold" evidence="7">
    <location>
        <begin position="1378"/>
        <end position="1485"/>
    </location>
</feature>
<evidence type="ECO:0000259" key="7">
    <source>
        <dbReference type="Pfam" id="PF17802"/>
    </source>
</evidence>
<evidence type="ECO:0000256" key="5">
    <source>
        <dbReference type="SAM" id="Phobius"/>
    </source>
</evidence>
<feature type="chain" id="PRO_5039081834" description="SpaA-like prealbumin fold domain-containing protein" evidence="6">
    <location>
        <begin position="26"/>
        <end position="2340"/>
    </location>
</feature>
<dbReference type="Proteomes" id="UP000446348">
    <property type="component" value="Unassembled WGS sequence"/>
</dbReference>
<organism evidence="8 9">
    <name type="scientific">Anaerotruncus colihominis</name>
    <dbReference type="NCBI Taxonomy" id="169435"/>
    <lineage>
        <taxon>Bacteria</taxon>
        <taxon>Bacillati</taxon>
        <taxon>Bacillota</taxon>
        <taxon>Clostridia</taxon>
        <taxon>Eubacteriales</taxon>
        <taxon>Oscillospiraceae</taxon>
        <taxon>Anaerotruncus</taxon>
    </lineage>
</organism>
<feature type="domain" description="SpaA-like prealbumin fold" evidence="7">
    <location>
        <begin position="784"/>
        <end position="899"/>
    </location>
</feature>
<keyword evidence="5" id="KW-0472">Membrane</keyword>
<feature type="domain" description="SpaA-like prealbumin fold" evidence="7">
    <location>
        <begin position="1521"/>
        <end position="1618"/>
    </location>
</feature>
<reference evidence="8 9" key="1">
    <citation type="submission" date="2018-08" db="EMBL/GenBank/DDBJ databases">
        <title>Murine metabolic-syndrome-specific gut microbial biobank.</title>
        <authorList>
            <person name="Liu C."/>
        </authorList>
    </citation>
    <scope>NUCLEOTIDE SEQUENCE [LARGE SCALE GENOMIC DNA]</scope>
    <source>
        <strain evidence="8 9">X69</strain>
    </source>
</reference>
<accession>A0A845RIB9</accession>
<feature type="domain" description="SpaA-like prealbumin fold" evidence="7">
    <location>
        <begin position="1906"/>
        <end position="2006"/>
    </location>
</feature>
<comment type="caution">
    <text evidence="8">The sequence shown here is derived from an EMBL/GenBank/DDBJ whole genome shotgun (WGS) entry which is preliminary data.</text>
</comment>
<evidence type="ECO:0000256" key="3">
    <source>
        <dbReference type="ARBA" id="ARBA00022729"/>
    </source>
</evidence>
<dbReference type="Gene3D" id="2.60.40.10">
    <property type="entry name" value="Immunoglobulins"/>
    <property type="match status" value="10"/>
</dbReference>
<keyword evidence="5" id="KW-0812">Transmembrane</keyword>
<dbReference type="SUPFAM" id="SSF49478">
    <property type="entry name" value="Cna protein B-type domain"/>
    <property type="match status" value="1"/>
</dbReference>
<feature type="region of interest" description="Disordered" evidence="4">
    <location>
        <begin position="2226"/>
        <end position="2303"/>
    </location>
</feature>
<feature type="domain" description="SpaA-like prealbumin fold" evidence="7">
    <location>
        <begin position="2136"/>
        <end position="2227"/>
    </location>
</feature>
<comment type="similarity">
    <text evidence="1">Belongs to the serine-aspartate repeat-containing protein (SDr) family.</text>
</comment>
<keyword evidence="2" id="KW-0964">Secreted</keyword>
<feature type="domain" description="SpaA-like prealbumin fold" evidence="7">
    <location>
        <begin position="1645"/>
        <end position="1734"/>
    </location>
</feature>
<dbReference type="OrthoDB" id="9804660at2"/>
<dbReference type="RefSeq" id="WP_160210021.1">
    <property type="nucleotide sequence ID" value="NZ_QXWZ01000017.1"/>
</dbReference>
<dbReference type="EMBL" id="QXWZ01000017">
    <property type="protein sequence ID" value="NBI79247.1"/>
    <property type="molecule type" value="Genomic_DNA"/>
</dbReference>
<dbReference type="PANTHER" id="PTHR36108">
    <property type="entry name" value="COLOSSIN-B-RELATED"/>
    <property type="match status" value="1"/>
</dbReference>
<keyword evidence="3 6" id="KW-0732">Signal</keyword>
<evidence type="ECO:0000313" key="8">
    <source>
        <dbReference type="EMBL" id="NBI79247.1"/>
    </source>
</evidence>
<proteinExistence type="inferred from homology"/>
<feature type="domain" description="SpaA-like prealbumin fold" evidence="7">
    <location>
        <begin position="1296"/>
        <end position="1352"/>
    </location>
</feature>
<feature type="domain" description="SpaA-like prealbumin fold" evidence="7">
    <location>
        <begin position="911"/>
        <end position="1007"/>
    </location>
</feature>
<evidence type="ECO:0000313" key="9">
    <source>
        <dbReference type="Proteomes" id="UP000446348"/>
    </source>
</evidence>
<feature type="domain" description="SpaA-like prealbumin fold" evidence="7">
    <location>
        <begin position="2028"/>
        <end position="2127"/>
    </location>
</feature>
<evidence type="ECO:0000256" key="1">
    <source>
        <dbReference type="ARBA" id="ARBA00007257"/>
    </source>
</evidence>
<feature type="transmembrane region" description="Helical" evidence="5">
    <location>
        <begin position="2310"/>
        <end position="2333"/>
    </location>
</feature>
<dbReference type="PANTHER" id="PTHR36108:SF13">
    <property type="entry name" value="COLOSSIN-B-RELATED"/>
    <property type="match status" value="1"/>
</dbReference>
<keyword evidence="5" id="KW-1133">Transmembrane helix</keyword>
<feature type="signal peptide" evidence="6">
    <location>
        <begin position="1"/>
        <end position="25"/>
    </location>
</feature>
<gene>
    <name evidence="8" type="ORF">D3Z39_10280</name>
</gene>
<protein>
    <recommendedName>
        <fullName evidence="7">SpaA-like prealbumin fold domain-containing protein</fullName>
    </recommendedName>
</protein>
<sequence>MKTKQRFLSLLFSGVLLFSAFPVNAFAIESGGPDSGLCEHHTVHTAECGYTDRQPGNCTHVCSEESGCIKKELGCQHEHNEDCGYAPAAGGRPCAFECAVCNGKEKFPAEWPDAPDWAAGGSAPPVENLEDGETVSGIYGVPQDMLDSGGLQTLRNQSNAAVTAEDPNKRIPENCLSRYTNLYINGDLYKGGDITVTEGDNFAYTHLWAPNPTAIENAGKELVGGSWFEYQIFQVPKLDLALNRKGAWIINGIKVGEWQTTYNNATGVMMYKMVFNRYIQFFDPKTIVAMLQGSGKFAQTGTGDIDDGLKGGVITIVPKPEQPVVPSIPGGVGWPKPIPPSFNDNLLPFGKGKVWDSSNNQDEVPRIEWRVAFLEQLQKSQREFLSSGKDPDSLQENPKYLLIEDTLDPNQQFYCPLAVDGNPYPSKQYVDGAPFFIELPVVVPGSGNLLNGGLGNGSYDGKGSIQPFINGYQFKQIDGSKATTSAAIRAVQKEVEQTPKSWTVTTDPDTRCQTLLINTGKLGTKNPANGITWKDIYGTSGWPVRELEKLIQNCDDTITALEAGANSPIILMDQRQTMLLNVLNRAVAIETDPGLRAQKEQAVGDWNENYRTWRDDPHISPLGELVNAAGNLIVPLPKLDMVTAMKDWDVPDGKKLENLNEYANFVKSLQNIKSDQEVYRSNRLQYSTEWKAVKERYQDAKDFYQNEQVYGFSLKVCSKSINTSMTTYENRVTFRLGDSQWTAEDTADNIRFGSGITGSYTLGSVVLQKADKHYASAAGDIEDIQNVDKNHAGLAGAKFQMYCGTGNGQVPPLTGEHLAYFLDKDASANGDAYVYTHTGTDPDHGGVQGEVTELAVGQDGKLVLQRITQQHKHWLVEQAAPEGYYLDKTPIMLESNMDEVVYKLLPNTSRSVLLYKRDSFSGNPVEGAEFKLFHENGAPVTGFAAKTLNGHKTLWKTADGSGNAALKTNASGELCIHGLAAGKYFLQETAAAPGYVTPAKPVKYDFELPAEIPQKTAGYDAAYHLLLNTADAPLKNTPGTARLTLHKTGPFPENGAYKPLQDAYFALFRFKGTEKDWEDNPDKEANWEIIKLKEAQGTGEYFKTANSTVEIDLQGEGILKGKIQAVATDANGNFTITGIPMGHYAITEVQAPAGYVRDYRSFYFNVDSGSATEQGATEVKLYTAPKKQDDTTRLNDNTLRNFKRMVHLALVKYDAEKAKPDIEGQPLPAAPGHDYDGWLYTDKVLDDGSATGLPGAVYKLFMRRSGAVGTANPRPEELTTTTIQGYQAGYDTCVAVGTTDQNGVLKSMEMKGANSQPLINGLNPEYYYMIEVKAPDGYLLDQTPVYFDIDEHAFPDDTGAKAGIVRMAENHSAVYGLQLKKADGDDPKKAALAGAEFTVSENGATLFFIPVTNPTDPADPGNVYRIAKADEPNAVSTIVPGLDGLLTVIGLKAGTEYAFTETAAPWGYKKPDENKPFTFKTAKNREEGVLKNAPSGIDVIFPKGEKDKIRIDEVENIRLKGKLTLHKQDAENMAKPLAGAEFTLYRIVVETIQPDEPDYDPNYPDGTRTREVKIGTQATDANGDLTFDGLEWGDYVMIETKAPEGYLLDSTRRLFTIDRFSFDRDGVTIPVQYPAVTNVKGVLGEAKLVKVDENDHDKRLEDAHFFLTKYMGTDAAGQEIWVGYGQGIYITGTDGEIRFKLPPGRYGLSEMKAPDGYLLDLENIYLTFEIPESQDGVTPPPLVVIDDKVKDGVIVNRKGVAGLRLRKAVEFTNPAVHIPGVTFELAWRTPVVIDGKLTFDIEQLYFIQLKDGFYQQCDETEPDATKELVTGRSGEVFALMREAESPTHPGDPLSSLQYLETKVPDGIQEPDGQPKLVTKLIPNMTITVDVENPLKDLADVQEKLAIQVLKTDGKSKLGLAGAEYELFLYTGDGTDAMNSHTSVGKATTDKNGRIEFNQQNTHYTPPGWPIAMPGLMLGSTYHLVETKAPENYVLDETHHEIVLDESCFDQDFHFVPPQLVLPNYQIKGSIVVEKVDKDVPSKKLKGAEFELLHKYSDDPDVDYMHYGEWRYITDENGEIRIDSLPFGKYKLVERAAPLDYLMDASAPEWDFEIKTDNETLTYTFTNKQDPSPTREVLVKKVSEGGAPLPGAKFKLKALAADGSYRARQESIYTTDEKGEIALGKLPVGNYALVEIEAPEGYQLPDNPETRFAVTTDKQVVEVEIVNVKVGSGGPGDPIDPDNPDNPDNPGNPDKPGNPGNPIGPGKPGKPTDTGKPDNPIDPGKLVKSTGPDNPDKPATHVPQTGDGASLTLWLVLLGLSGASLVLLMGWPLIRRRKQDS</sequence>